<dbReference type="PROSITE" id="PS51379">
    <property type="entry name" value="4FE4S_FER_2"/>
    <property type="match status" value="1"/>
</dbReference>
<dbReference type="InterPro" id="IPR017896">
    <property type="entry name" value="4Fe4S_Fe-S-bd"/>
</dbReference>
<dbReference type="PATRIC" id="fig|698738.3.peg.1704"/>
<dbReference type="PANTHER" id="PTHR30176:SF3">
    <property type="entry name" value="FERREDOXIN-TYPE PROTEIN NAPH"/>
    <property type="match status" value="1"/>
</dbReference>
<dbReference type="InterPro" id="IPR009051">
    <property type="entry name" value="Helical_ferredxn"/>
</dbReference>
<dbReference type="PANTHER" id="PTHR30176">
    <property type="entry name" value="FERREDOXIN-TYPE PROTEIN NAPH"/>
    <property type="match status" value="1"/>
</dbReference>
<dbReference type="SUPFAM" id="SSF54862">
    <property type="entry name" value="4Fe-4S ferredoxins"/>
    <property type="match status" value="1"/>
</dbReference>
<dbReference type="AlphaFoldDB" id="R4YM10"/>
<keyword evidence="7" id="KW-0472">Membrane</keyword>
<dbReference type="GO" id="GO:0046872">
    <property type="term" value="F:metal ion binding"/>
    <property type="evidence" value="ECO:0007669"/>
    <property type="project" value="UniProtKB-KW"/>
</dbReference>
<dbReference type="Pfam" id="PF11614">
    <property type="entry name" value="FixG_C"/>
    <property type="match status" value="1"/>
</dbReference>
<gene>
    <name evidence="9" type="ORF">OLEAN_C16460</name>
</gene>
<dbReference type="OrthoDB" id="9811700at2"/>
<evidence type="ECO:0000256" key="3">
    <source>
        <dbReference type="ARBA" id="ARBA00022723"/>
    </source>
</evidence>
<keyword evidence="2" id="KW-0004">4Fe-4S</keyword>
<dbReference type="EMBL" id="FO203512">
    <property type="protein sequence ID" value="CCK75822.1"/>
    <property type="molecule type" value="Genomic_DNA"/>
</dbReference>
<feature type="domain" description="4Fe-4S ferredoxin-type" evidence="8">
    <location>
        <begin position="256"/>
        <end position="285"/>
    </location>
</feature>
<dbReference type="Gene3D" id="2.60.40.10">
    <property type="entry name" value="Immunoglobulins"/>
    <property type="match status" value="1"/>
</dbReference>
<sequence>MSKIPVKNITPDEKSLYVAREKIQVREIHGIFQKIRSYSLWGLMALFFATSWLSWGDRQAILFDLPARQFHFFGITFWPQDFFLLSGLLIISAYGLFTVTNLAGRVWCGYTCPQSSWSFVFMWIEEKTEGTRNKRMKMDKAPMSLEKFLRRGSKHVLWLLLALATGLTFVSYFSPVRELVPNLLTFNLNSWEAFWIGFFGLATYLNAGWLREQVCIHMCPYARFQSVMFDQDTLIVSYDEKRGEGEKGRGARKKGVDPQAEGLGDCIDCSLCVQVCPTGIDIRDGLQYQCIGCALCIDACDSIMDKMGYEPGLVRYTTEHELEGGTTHFMRPRLIGYALVLLLMISGLVYAMVSRTAFELDIIRDRGSLYQLTPNDTVANSYTLEMMNMSQHELEYRIKIEGLKTFISDIPETVILHSNELRAYPFTIEVDPVDLKVSKTDIEIIIYEEATQAEVAREESRFIAPLN</sequence>
<keyword evidence="6" id="KW-0411">Iron-sulfur</keyword>
<dbReference type="GO" id="GO:0005886">
    <property type="term" value="C:plasma membrane"/>
    <property type="evidence" value="ECO:0007669"/>
    <property type="project" value="TreeGrafter"/>
</dbReference>
<name>R4YM10_OLEAN</name>
<evidence type="ECO:0000256" key="1">
    <source>
        <dbReference type="ARBA" id="ARBA00022448"/>
    </source>
</evidence>
<dbReference type="InterPro" id="IPR032879">
    <property type="entry name" value="FixG_C"/>
</dbReference>
<evidence type="ECO:0000256" key="5">
    <source>
        <dbReference type="ARBA" id="ARBA00023004"/>
    </source>
</evidence>
<dbReference type="InterPro" id="IPR017900">
    <property type="entry name" value="4Fe4S_Fe_S_CS"/>
</dbReference>
<feature type="transmembrane region" description="Helical" evidence="7">
    <location>
        <begin position="193"/>
        <end position="210"/>
    </location>
</feature>
<reference evidence="9 10" key="1">
    <citation type="journal article" date="2013" name="Nat. Commun.">
        <title>Genome sequence and functional genomic analysis of the oil-degrading bacterium Oleispira antarctica.</title>
        <authorList>
            <person name="Kube M."/>
            <person name="Chernikova T.N."/>
            <person name="Al-Ramahi Y."/>
            <person name="Beloqui A."/>
            <person name="Lopez-Cortez N."/>
            <person name="Guazzaroni M.E."/>
            <person name="Heipieper H.J."/>
            <person name="Klages S."/>
            <person name="Kotsyurbenko O.R."/>
            <person name="Langer I."/>
            <person name="Nechitaylo T.Y."/>
            <person name="Lunsdorf H."/>
            <person name="Fernandez M."/>
            <person name="Juarez S."/>
            <person name="Ciordia S."/>
            <person name="Singer A."/>
            <person name="Kagan O."/>
            <person name="Egorova O."/>
            <person name="Petit P.A."/>
            <person name="Stogios P."/>
            <person name="Kim Y."/>
            <person name="Tchigvintsev A."/>
            <person name="Flick R."/>
            <person name="Denaro R."/>
            <person name="Genovese M."/>
            <person name="Albar J.P."/>
            <person name="Reva O.N."/>
            <person name="Martinez-Gomariz M."/>
            <person name="Tran H."/>
            <person name="Ferrer M."/>
            <person name="Savchenko A."/>
            <person name="Yakunin A.F."/>
            <person name="Yakimov M.M."/>
            <person name="Golyshina O.V."/>
            <person name="Reinhardt R."/>
            <person name="Golyshin P.N."/>
        </authorList>
    </citation>
    <scope>NUCLEOTIDE SEQUENCE [LARGE SCALE GENOMIC DNA]</scope>
</reference>
<dbReference type="PROSITE" id="PS00198">
    <property type="entry name" value="4FE4S_FER_1"/>
    <property type="match status" value="1"/>
</dbReference>
<dbReference type="NCBIfam" id="TIGR02745">
    <property type="entry name" value="ccoG_rdxA_fixG"/>
    <property type="match status" value="1"/>
</dbReference>
<feature type="transmembrane region" description="Helical" evidence="7">
    <location>
        <begin position="156"/>
        <end position="173"/>
    </location>
</feature>
<protein>
    <submittedName>
        <fullName evidence="9">Polyferredoxin</fullName>
    </submittedName>
</protein>
<dbReference type="KEGG" id="oai:OLEAN_C16460"/>
<dbReference type="InterPro" id="IPR014116">
    <property type="entry name" value="Cyt_c_oxidase_cbb3_FixG"/>
</dbReference>
<evidence type="ECO:0000313" key="10">
    <source>
        <dbReference type="Proteomes" id="UP000032749"/>
    </source>
</evidence>
<dbReference type="HOGENOM" id="CLU_032118_0_0_6"/>
<keyword evidence="7" id="KW-1133">Transmembrane helix</keyword>
<feature type="transmembrane region" description="Helical" evidence="7">
    <location>
        <begin position="334"/>
        <end position="353"/>
    </location>
</feature>
<dbReference type="InterPro" id="IPR013783">
    <property type="entry name" value="Ig-like_fold"/>
</dbReference>
<dbReference type="Gene3D" id="1.10.1060.10">
    <property type="entry name" value="Alpha-helical ferredoxin"/>
    <property type="match status" value="1"/>
</dbReference>
<keyword evidence="4" id="KW-0249">Electron transport</keyword>
<accession>R4YM10</accession>
<keyword evidence="10" id="KW-1185">Reference proteome</keyword>
<feature type="transmembrane region" description="Helical" evidence="7">
    <location>
        <begin position="38"/>
        <end position="55"/>
    </location>
</feature>
<keyword evidence="3" id="KW-0479">Metal-binding</keyword>
<evidence type="ECO:0000256" key="7">
    <source>
        <dbReference type="SAM" id="Phobius"/>
    </source>
</evidence>
<dbReference type="Proteomes" id="UP000032749">
    <property type="component" value="Chromosome"/>
</dbReference>
<dbReference type="STRING" id="698738.OLEAN_C16460"/>
<keyword evidence="5" id="KW-0408">Iron</keyword>
<evidence type="ECO:0000256" key="2">
    <source>
        <dbReference type="ARBA" id="ARBA00022485"/>
    </source>
</evidence>
<evidence type="ECO:0000256" key="4">
    <source>
        <dbReference type="ARBA" id="ARBA00022982"/>
    </source>
</evidence>
<evidence type="ECO:0000256" key="6">
    <source>
        <dbReference type="ARBA" id="ARBA00023014"/>
    </source>
</evidence>
<dbReference type="Pfam" id="PF13746">
    <property type="entry name" value="Fer4_18"/>
    <property type="match status" value="1"/>
</dbReference>
<dbReference type="GO" id="GO:0051539">
    <property type="term" value="F:4 iron, 4 sulfur cluster binding"/>
    <property type="evidence" value="ECO:0007669"/>
    <property type="project" value="UniProtKB-KW"/>
</dbReference>
<evidence type="ECO:0000313" key="9">
    <source>
        <dbReference type="EMBL" id="CCK75822.1"/>
    </source>
</evidence>
<evidence type="ECO:0000259" key="8">
    <source>
        <dbReference type="PROSITE" id="PS51379"/>
    </source>
</evidence>
<keyword evidence="1" id="KW-0813">Transport</keyword>
<feature type="transmembrane region" description="Helical" evidence="7">
    <location>
        <begin position="75"/>
        <end position="97"/>
    </location>
</feature>
<keyword evidence="7" id="KW-0812">Transmembrane</keyword>
<proteinExistence type="predicted"/>
<dbReference type="InterPro" id="IPR051684">
    <property type="entry name" value="Electron_Trans/Redox"/>
</dbReference>
<organism evidence="9 10">
    <name type="scientific">Oleispira antarctica RB-8</name>
    <dbReference type="NCBI Taxonomy" id="698738"/>
    <lineage>
        <taxon>Bacteria</taxon>
        <taxon>Pseudomonadati</taxon>
        <taxon>Pseudomonadota</taxon>
        <taxon>Gammaproteobacteria</taxon>
        <taxon>Oceanospirillales</taxon>
        <taxon>Oceanospirillaceae</taxon>
        <taxon>Oleispira</taxon>
    </lineage>
</organism>